<name>A0A645HAR7_9ZZZZ</name>
<sequence>MSLSNVFGIKHSHESLLYVSIAKVARGRRLIPYPSSKVLKFAYLKDILKTLATHALEPDAAPIQSIS</sequence>
<reference evidence="1" key="1">
    <citation type="submission" date="2019-08" db="EMBL/GenBank/DDBJ databases">
        <authorList>
            <person name="Kucharzyk K."/>
            <person name="Murdoch R.W."/>
            <person name="Higgins S."/>
            <person name="Loffler F."/>
        </authorList>
    </citation>
    <scope>NUCLEOTIDE SEQUENCE</scope>
</reference>
<protein>
    <submittedName>
        <fullName evidence="1">Uncharacterized protein</fullName>
    </submittedName>
</protein>
<dbReference type="AlphaFoldDB" id="A0A645HAR7"/>
<comment type="caution">
    <text evidence="1">The sequence shown here is derived from an EMBL/GenBank/DDBJ whole genome shotgun (WGS) entry which is preliminary data.</text>
</comment>
<proteinExistence type="predicted"/>
<accession>A0A645HAR7</accession>
<organism evidence="1">
    <name type="scientific">bioreactor metagenome</name>
    <dbReference type="NCBI Taxonomy" id="1076179"/>
    <lineage>
        <taxon>unclassified sequences</taxon>
        <taxon>metagenomes</taxon>
        <taxon>ecological metagenomes</taxon>
    </lineage>
</organism>
<evidence type="ECO:0000313" key="1">
    <source>
        <dbReference type="EMBL" id="MPN33204.1"/>
    </source>
</evidence>
<gene>
    <name evidence="1" type="ORF">SDC9_180688</name>
</gene>
<dbReference type="EMBL" id="VSSQ01085595">
    <property type="protein sequence ID" value="MPN33204.1"/>
    <property type="molecule type" value="Genomic_DNA"/>
</dbReference>